<dbReference type="InterPro" id="IPR017270">
    <property type="entry name" value="MotA/TolQ/ExbB-rel"/>
</dbReference>
<evidence type="ECO:0000256" key="7">
    <source>
        <dbReference type="SAM" id="Coils"/>
    </source>
</evidence>
<evidence type="ECO:0000256" key="3">
    <source>
        <dbReference type="ARBA" id="ARBA00022692"/>
    </source>
</evidence>
<dbReference type="Proteomes" id="UP000437638">
    <property type="component" value="Unassembled WGS sequence"/>
</dbReference>
<keyword evidence="6" id="KW-0813">Transport</keyword>
<keyword evidence="4 8" id="KW-1133">Transmembrane helix</keyword>
<dbReference type="PIRSF" id="PIRSF037714">
    <property type="entry name" value="TolR"/>
    <property type="match status" value="1"/>
</dbReference>
<evidence type="ECO:0000256" key="6">
    <source>
        <dbReference type="RuleBase" id="RU004057"/>
    </source>
</evidence>
<dbReference type="RefSeq" id="WP_160417004.1">
    <property type="nucleotide sequence ID" value="NZ_WTKP01000001.1"/>
</dbReference>
<evidence type="ECO:0000256" key="8">
    <source>
        <dbReference type="SAM" id="Phobius"/>
    </source>
</evidence>
<evidence type="ECO:0000259" key="10">
    <source>
        <dbReference type="Pfam" id="PF01618"/>
    </source>
</evidence>
<feature type="transmembrane region" description="Helical" evidence="8">
    <location>
        <begin position="388"/>
        <end position="408"/>
    </location>
</feature>
<evidence type="ECO:0000256" key="2">
    <source>
        <dbReference type="ARBA" id="ARBA00022475"/>
    </source>
</evidence>
<keyword evidence="9" id="KW-0732">Signal</keyword>
<gene>
    <name evidence="11" type="ORF">GPM19_00855</name>
</gene>
<evidence type="ECO:0000256" key="1">
    <source>
        <dbReference type="ARBA" id="ARBA00004651"/>
    </source>
</evidence>
<keyword evidence="6" id="KW-0653">Protein transport</keyword>
<comment type="caution">
    <text evidence="11">The sequence shown here is derived from an EMBL/GenBank/DDBJ whole genome shotgun (WGS) entry which is preliminary data.</text>
</comment>
<dbReference type="GO" id="GO:0017038">
    <property type="term" value="P:protein import"/>
    <property type="evidence" value="ECO:0007669"/>
    <property type="project" value="TreeGrafter"/>
</dbReference>
<feature type="coiled-coil region" evidence="7">
    <location>
        <begin position="46"/>
        <end position="97"/>
    </location>
</feature>
<keyword evidence="2" id="KW-1003">Cell membrane</keyword>
<sequence length="456" mass="49028">MTIGQRLKALALVSLIMLTAGSVHGDPLTTLREAREAAQARDNARLSALLEDREALQAALGEAREAHQKAQREQQALAAQQAQQQALEQELDALQQEQGADFDRILSALSQHSSGLRDSLNDSWITLGETSLPPRLDENEVLESRHIEQVVDSLMALTAETARVVRLEAEVADADGMISQQEIIRLGDFAAFSESDLLQRGEGEGTLSVAPRTPPDVAETLAAFHAGESRTLAIDPTQGQVIAAMAQQPSLLERFHQGGAVGYVVVTLGIFGLLVALLQYVYLLGVTFKVRRQRRQLDALSDNNPLGRVLLRFQAMDSHQVPEALEARLDEAVLAELPRLERGQPIVKLLAAVAPLLGLLGTVTGMIVTFQAITVFGTGDPQMMAGGISQALVTTVLGLVTAVPLLFAQTALSGRSRYLANVVEGQASATLAEHLEARLPHQPRTVNEDANVNAMA</sequence>
<feature type="domain" description="MotA/TolQ/ExbB proton channel" evidence="10">
    <location>
        <begin position="312"/>
        <end position="422"/>
    </location>
</feature>
<evidence type="ECO:0000313" key="12">
    <source>
        <dbReference type="Proteomes" id="UP000437638"/>
    </source>
</evidence>
<proteinExistence type="inferred from homology"/>
<feature type="chain" id="PRO_5031450552" evidence="9">
    <location>
        <begin position="26"/>
        <end position="456"/>
    </location>
</feature>
<feature type="transmembrane region" description="Helical" evidence="8">
    <location>
        <begin position="260"/>
        <end position="285"/>
    </location>
</feature>
<name>A0A7X3GY88_9GAMM</name>
<dbReference type="AlphaFoldDB" id="A0A7X3GY88"/>
<keyword evidence="7" id="KW-0175">Coiled coil</keyword>
<dbReference type="GO" id="GO:0005886">
    <property type="term" value="C:plasma membrane"/>
    <property type="evidence" value="ECO:0007669"/>
    <property type="project" value="UniProtKB-SubCell"/>
</dbReference>
<protein>
    <submittedName>
        <fullName evidence="11">MotA/TolQ/ExbB proton channel family protein</fullName>
    </submittedName>
</protein>
<comment type="subcellular location">
    <subcellularLocation>
        <location evidence="1">Cell membrane</location>
        <topology evidence="1">Multi-pass membrane protein</topology>
    </subcellularLocation>
    <subcellularLocation>
        <location evidence="6">Membrane</location>
        <topology evidence="6">Multi-pass membrane protein</topology>
    </subcellularLocation>
</comment>
<reference evidence="11 12" key="1">
    <citation type="submission" date="2019-12" db="EMBL/GenBank/DDBJ databases">
        <title>Halomonas rutogse sp. nov. isolated from two lakes on Tibetan Plateau.</title>
        <authorList>
            <person name="Gao P."/>
        </authorList>
    </citation>
    <scope>NUCLEOTIDE SEQUENCE [LARGE SCALE GENOMIC DNA]</scope>
    <source>
        <strain evidence="11 12">ZH2S</strain>
    </source>
</reference>
<keyword evidence="5 8" id="KW-0472">Membrane</keyword>
<evidence type="ECO:0000256" key="5">
    <source>
        <dbReference type="ARBA" id="ARBA00023136"/>
    </source>
</evidence>
<comment type="similarity">
    <text evidence="6">Belongs to the exbB/tolQ family.</text>
</comment>
<evidence type="ECO:0000256" key="9">
    <source>
        <dbReference type="SAM" id="SignalP"/>
    </source>
</evidence>
<organism evidence="11 12">
    <name type="scientific">Vreelandella zhuhanensis</name>
    <dbReference type="NCBI Taxonomy" id="2684210"/>
    <lineage>
        <taxon>Bacteria</taxon>
        <taxon>Pseudomonadati</taxon>
        <taxon>Pseudomonadota</taxon>
        <taxon>Gammaproteobacteria</taxon>
        <taxon>Oceanospirillales</taxon>
        <taxon>Halomonadaceae</taxon>
        <taxon>Vreelandella</taxon>
    </lineage>
</organism>
<feature type="transmembrane region" description="Helical" evidence="8">
    <location>
        <begin position="349"/>
        <end position="376"/>
    </location>
</feature>
<evidence type="ECO:0000313" key="11">
    <source>
        <dbReference type="EMBL" id="MWJ26769.1"/>
    </source>
</evidence>
<keyword evidence="12" id="KW-1185">Reference proteome</keyword>
<dbReference type="InterPro" id="IPR002898">
    <property type="entry name" value="MotA_ExbB_proton_chnl"/>
</dbReference>
<dbReference type="InterPro" id="IPR050790">
    <property type="entry name" value="ExbB/TolQ_transport"/>
</dbReference>
<dbReference type="EMBL" id="WTKP01000001">
    <property type="protein sequence ID" value="MWJ26769.1"/>
    <property type="molecule type" value="Genomic_DNA"/>
</dbReference>
<dbReference type="PANTHER" id="PTHR30625">
    <property type="entry name" value="PROTEIN TOLQ"/>
    <property type="match status" value="1"/>
</dbReference>
<evidence type="ECO:0000256" key="4">
    <source>
        <dbReference type="ARBA" id="ARBA00022989"/>
    </source>
</evidence>
<accession>A0A7X3GY88</accession>
<dbReference type="PANTHER" id="PTHR30625:SF11">
    <property type="entry name" value="MOTA_TOLQ_EXBB PROTON CHANNEL DOMAIN-CONTAINING PROTEIN"/>
    <property type="match status" value="1"/>
</dbReference>
<dbReference type="Pfam" id="PF01618">
    <property type="entry name" value="MotA_ExbB"/>
    <property type="match status" value="1"/>
</dbReference>
<keyword evidence="3 8" id="KW-0812">Transmembrane</keyword>
<feature type="signal peptide" evidence="9">
    <location>
        <begin position="1"/>
        <end position="25"/>
    </location>
</feature>